<dbReference type="PROSITE" id="PS51272">
    <property type="entry name" value="SLH"/>
    <property type="match status" value="3"/>
</dbReference>
<feature type="domain" description="SLH" evidence="2">
    <location>
        <begin position="90"/>
        <end position="148"/>
    </location>
</feature>
<reference evidence="3" key="1">
    <citation type="submission" date="2020-09" db="EMBL/GenBank/DDBJ databases">
        <title>A novel bacterium of genus Paenibacillus, isolated from South China Sea.</title>
        <authorList>
            <person name="Huang H."/>
            <person name="Mo K."/>
            <person name="Hu Y."/>
        </authorList>
    </citation>
    <scope>NUCLEOTIDE SEQUENCE</scope>
    <source>
        <strain evidence="3">IB182496</strain>
    </source>
</reference>
<proteinExistence type="predicted"/>
<feature type="domain" description="SLH" evidence="2">
    <location>
        <begin position="26"/>
        <end position="89"/>
    </location>
</feature>
<protein>
    <submittedName>
        <fullName evidence="3">S-layer homology domain-containing protein</fullName>
    </submittedName>
</protein>
<keyword evidence="1" id="KW-0732">Signal</keyword>
<gene>
    <name evidence="3" type="ORF">IDH44_25405</name>
</gene>
<dbReference type="EMBL" id="JACXIZ010000072">
    <property type="protein sequence ID" value="MBD2848531.1"/>
    <property type="molecule type" value="Genomic_DNA"/>
</dbReference>
<name>A0A927BX68_9BACL</name>
<accession>A0A927BX68</accession>
<dbReference type="RefSeq" id="WP_190921626.1">
    <property type="nucleotide sequence ID" value="NZ_JACXIZ010000072.1"/>
</dbReference>
<evidence type="ECO:0000313" key="4">
    <source>
        <dbReference type="Proteomes" id="UP000621560"/>
    </source>
</evidence>
<dbReference type="Pfam" id="PF00395">
    <property type="entry name" value="SLH"/>
    <property type="match status" value="3"/>
</dbReference>
<dbReference type="Proteomes" id="UP000621560">
    <property type="component" value="Unassembled WGS sequence"/>
</dbReference>
<feature type="domain" description="SLH" evidence="2">
    <location>
        <begin position="158"/>
        <end position="221"/>
    </location>
</feature>
<feature type="signal peptide" evidence="1">
    <location>
        <begin position="1"/>
        <end position="25"/>
    </location>
</feature>
<dbReference type="PANTHER" id="PTHR43308">
    <property type="entry name" value="OUTER MEMBRANE PROTEIN ALPHA-RELATED"/>
    <property type="match status" value="1"/>
</dbReference>
<evidence type="ECO:0000259" key="2">
    <source>
        <dbReference type="PROSITE" id="PS51272"/>
    </source>
</evidence>
<sequence>MNWKFGSLMLVVAVMLVFTAAGTSAAASGFKDVKSDHWAKGAIDFAAKRDYVGGYPDGSFRPNGTITRAEFVVVLARIAELPAAKSGLFTDIAGHWAEGAIKSAVAAGFVTKADFGTRFKPSQAVTRLEMARMIARALAEGEDYQAYLKAFSGLYNGDLPFVDYRDIMKADLPLIALSYGASIMNGYPDASFGLEKTATRAEAVVMLKSFHDKREKAPEDFQYLRELKEVAETGMNAQAVSNLEPQVNLKTDDITLETRNYTVTLKRLYVLPFEGDTVSMYERKYFWDRNLIAPRLLANKQGYLIGVVNMTAKVTAGRDEITRTFHLNPSAALFYEEPTEKFGLIHHDMKGQYFSEKGRTDEITIYGYYNLDYFYTMFQADSNLDSHILLFNPDKPRVEYNVQ</sequence>
<keyword evidence="4" id="KW-1185">Reference proteome</keyword>
<dbReference type="PANTHER" id="PTHR43308:SF5">
    <property type="entry name" value="S-LAYER PROTEIN _ PEPTIDOGLYCAN ENDO-BETA-N-ACETYLGLUCOSAMINIDASE"/>
    <property type="match status" value="1"/>
</dbReference>
<evidence type="ECO:0000256" key="1">
    <source>
        <dbReference type="SAM" id="SignalP"/>
    </source>
</evidence>
<organism evidence="3 4">
    <name type="scientific">Paenibacillus sabuli</name>
    <dbReference type="NCBI Taxonomy" id="2772509"/>
    <lineage>
        <taxon>Bacteria</taxon>
        <taxon>Bacillati</taxon>
        <taxon>Bacillota</taxon>
        <taxon>Bacilli</taxon>
        <taxon>Bacillales</taxon>
        <taxon>Paenibacillaceae</taxon>
        <taxon>Paenibacillus</taxon>
    </lineage>
</organism>
<dbReference type="InterPro" id="IPR051465">
    <property type="entry name" value="Cell_Envelope_Struct_Comp"/>
</dbReference>
<evidence type="ECO:0000313" key="3">
    <source>
        <dbReference type="EMBL" id="MBD2848531.1"/>
    </source>
</evidence>
<comment type="caution">
    <text evidence="3">The sequence shown here is derived from an EMBL/GenBank/DDBJ whole genome shotgun (WGS) entry which is preliminary data.</text>
</comment>
<feature type="chain" id="PRO_5038415539" evidence="1">
    <location>
        <begin position="26"/>
        <end position="403"/>
    </location>
</feature>
<dbReference type="AlphaFoldDB" id="A0A927BX68"/>
<dbReference type="InterPro" id="IPR001119">
    <property type="entry name" value="SLH_dom"/>
</dbReference>